<evidence type="ECO:0000259" key="3">
    <source>
        <dbReference type="Pfam" id="PF00675"/>
    </source>
</evidence>
<dbReference type="RefSeq" id="WP_220105419.1">
    <property type="nucleotide sequence ID" value="NZ_JAHZSS010000029.1"/>
</dbReference>
<evidence type="ECO:0000313" key="6">
    <source>
        <dbReference type="Proteomes" id="UP001166251"/>
    </source>
</evidence>
<feature type="domain" description="Peptidase M16 C-terminal" evidence="4">
    <location>
        <begin position="215"/>
        <end position="390"/>
    </location>
</feature>
<dbReference type="InterPro" id="IPR011765">
    <property type="entry name" value="Pept_M16_N"/>
</dbReference>
<feature type="signal peptide" evidence="2">
    <location>
        <begin position="1"/>
        <end position="20"/>
    </location>
</feature>
<dbReference type="PANTHER" id="PTHR11851">
    <property type="entry name" value="METALLOPROTEASE"/>
    <property type="match status" value="1"/>
</dbReference>
<feature type="domain" description="Peptidase M16 N-terminal" evidence="3">
    <location>
        <begin position="58"/>
        <end position="176"/>
    </location>
</feature>
<dbReference type="InterPro" id="IPR007863">
    <property type="entry name" value="Peptidase_M16_C"/>
</dbReference>
<accession>A0ABS7EKB6</accession>
<dbReference type="Proteomes" id="UP001166251">
    <property type="component" value="Unassembled WGS sequence"/>
</dbReference>
<proteinExistence type="inferred from homology"/>
<dbReference type="PROSITE" id="PS51257">
    <property type="entry name" value="PROKAR_LIPOPROTEIN"/>
    <property type="match status" value="1"/>
</dbReference>
<comment type="similarity">
    <text evidence="1">Belongs to the peptidase M16 family.</text>
</comment>
<protein>
    <submittedName>
        <fullName evidence="5">Insulinase family protein</fullName>
    </submittedName>
</protein>
<sequence>MNRIISLCCALTLLSACSVSEQKTTTPEGVNWVESHAPVDGELGISYDKFTLDNGLTVILHQDDSDPLVHVSVTYHVGSAREEPGMSGFAHFFEHMMFQGSVHAPDDLHSKLIDSMGGDLNGGTNSDTTKYYNTVPANELEKVLWLEADRMAFVLPVVTQEKFEIQRATVKNERAQRYDNAPYGLMWETTGRALYQPEHPYSWPTIGYIEDLNRVTVNDLKAFFLRWYGPNNATLVVAGDFDKQQAIDWVDQYFSDIPVGPTVEKADKQLVALEEDRYVTLPDNIHLPLLKMTYPTVYVQHPDEAPLDFLSQIIGDGKTSVLYEKLVKTGIAVEVGTSHPCQELSCTFNVFAVVNPAAGKSLADVEAIIRDSFAEWQQQPVDPATLEKFQRMFKADTVFGLERVAGKANQLASGEVLFERPDNIAYDLQRYDAVTEADIKRVFNQYIDQSHAVVLSIVPHGAEAIAAKPQNYQLPEPQRPQPEQLVTHDVIAPTVNSDFDRNVMPATGAPIAISMPSSWQFQLTNGINVKGISTTETPTVSLLIDIEGGPLLDPQGKEGLASLTASMMNESTQNRSSEELANAIESLGSSIKFSSQGRSTQISVSSLVEFLPETLALLEEMLTQPAFAEADFMRLKQQTLQFLHHASKDPKSVASNAKRQLLWGKDSRLGVADSGTLATVSAIELADLQAFYQANYSAAMASAVVVGDISQAETKQTLAWLQSWSGDPITLPDATPGQTQHKGQIILVDHPEAAQAVMIVGRTSVPFDATGTYFKLGLTNHPFGASFTSRANQLLREQKGYTYGAFSGFAGGKQQGNFSLSASLLQAETANAVADAISLMTDYAENGPTDDEVASMRSAVTQGEALSYESAGQKASLLRRIQLFDLADDFPAEQQKIIASISKQELQTLAKEWLDPKTMWVLVVANADSVKDDLEAIEGWTVTNWQP</sequence>
<evidence type="ECO:0000313" key="5">
    <source>
        <dbReference type="EMBL" id="MBW8192797.1"/>
    </source>
</evidence>
<feature type="domain" description="Peptidase M16 N-terminal" evidence="3">
    <location>
        <begin position="533"/>
        <end position="654"/>
    </location>
</feature>
<dbReference type="Pfam" id="PF00675">
    <property type="entry name" value="Peptidase_M16"/>
    <property type="match status" value="2"/>
</dbReference>
<dbReference type="SUPFAM" id="SSF63411">
    <property type="entry name" value="LuxS/MPP-like metallohydrolase"/>
    <property type="match status" value="4"/>
</dbReference>
<organism evidence="5 6">
    <name type="scientific">Neiella holothuriorum</name>
    <dbReference type="NCBI Taxonomy" id="2870530"/>
    <lineage>
        <taxon>Bacteria</taxon>
        <taxon>Pseudomonadati</taxon>
        <taxon>Pseudomonadota</taxon>
        <taxon>Gammaproteobacteria</taxon>
        <taxon>Alteromonadales</taxon>
        <taxon>Echinimonadaceae</taxon>
        <taxon>Neiella</taxon>
    </lineage>
</organism>
<dbReference type="Gene3D" id="3.30.830.10">
    <property type="entry name" value="Metalloenzyme, LuxS/M16 peptidase-like"/>
    <property type="match status" value="4"/>
</dbReference>
<comment type="caution">
    <text evidence="5">The sequence shown here is derived from an EMBL/GenBank/DDBJ whole genome shotgun (WGS) entry which is preliminary data.</text>
</comment>
<dbReference type="Pfam" id="PF05193">
    <property type="entry name" value="Peptidase_M16_C"/>
    <property type="match status" value="2"/>
</dbReference>
<evidence type="ECO:0000256" key="2">
    <source>
        <dbReference type="SAM" id="SignalP"/>
    </source>
</evidence>
<dbReference type="InterPro" id="IPR050361">
    <property type="entry name" value="MPP/UQCRC_Complex"/>
</dbReference>
<evidence type="ECO:0000259" key="4">
    <source>
        <dbReference type="Pfam" id="PF05193"/>
    </source>
</evidence>
<dbReference type="PANTHER" id="PTHR11851:SF49">
    <property type="entry name" value="MITOCHONDRIAL-PROCESSING PEPTIDASE SUBUNIT ALPHA"/>
    <property type="match status" value="1"/>
</dbReference>
<reference evidence="5" key="1">
    <citation type="submission" date="2021-07" db="EMBL/GenBank/DDBJ databases">
        <title>Neiella marina sp. nov., isolated from the intestinal content of sea cucumber Apostichopus japonicus.</title>
        <authorList>
            <person name="Bai X."/>
        </authorList>
    </citation>
    <scope>NUCLEOTIDE SEQUENCE</scope>
    <source>
        <strain evidence="5">126</strain>
    </source>
</reference>
<gene>
    <name evidence="5" type="ORF">K0504_17300</name>
</gene>
<keyword evidence="2" id="KW-0732">Signal</keyword>
<feature type="domain" description="Peptidase M16 C-terminal" evidence="4">
    <location>
        <begin position="683"/>
        <end position="858"/>
    </location>
</feature>
<keyword evidence="6" id="KW-1185">Reference proteome</keyword>
<name>A0ABS7EKB6_9GAMM</name>
<dbReference type="InterPro" id="IPR011249">
    <property type="entry name" value="Metalloenz_LuxS/M16"/>
</dbReference>
<evidence type="ECO:0000256" key="1">
    <source>
        <dbReference type="ARBA" id="ARBA00007261"/>
    </source>
</evidence>
<feature type="chain" id="PRO_5045723444" evidence="2">
    <location>
        <begin position="21"/>
        <end position="947"/>
    </location>
</feature>
<dbReference type="EMBL" id="JAHZSS010000029">
    <property type="protein sequence ID" value="MBW8192797.1"/>
    <property type="molecule type" value="Genomic_DNA"/>
</dbReference>